<proteinExistence type="inferred from homology"/>
<dbReference type="FunFam" id="3.40.50.2000:FF:000038">
    <property type="entry name" value="UDP-GlucuronosylTransferase"/>
    <property type="match status" value="1"/>
</dbReference>
<keyword evidence="8 11" id="KW-1133">Transmembrane helix</keyword>
<dbReference type="SUPFAM" id="SSF53756">
    <property type="entry name" value="UDP-Glycosyltransferase/glycogen phosphorylase"/>
    <property type="match status" value="1"/>
</dbReference>
<organism evidence="12 13">
    <name type="scientific">Heligmosomoides polygyrus</name>
    <name type="common">Parasitic roundworm</name>
    <dbReference type="NCBI Taxonomy" id="6339"/>
    <lineage>
        <taxon>Eukaryota</taxon>
        <taxon>Metazoa</taxon>
        <taxon>Ecdysozoa</taxon>
        <taxon>Nematoda</taxon>
        <taxon>Chromadorea</taxon>
        <taxon>Rhabditida</taxon>
        <taxon>Rhabditina</taxon>
        <taxon>Rhabditomorpha</taxon>
        <taxon>Strongyloidea</taxon>
        <taxon>Heligmosomidae</taxon>
        <taxon>Heligmosomoides</taxon>
    </lineage>
</organism>
<evidence type="ECO:0000256" key="2">
    <source>
        <dbReference type="ARBA" id="ARBA00009995"/>
    </source>
</evidence>
<dbReference type="Proteomes" id="UP000050761">
    <property type="component" value="Unassembled WGS sequence"/>
</dbReference>
<evidence type="ECO:0000256" key="5">
    <source>
        <dbReference type="ARBA" id="ARBA00022679"/>
    </source>
</evidence>
<keyword evidence="4" id="KW-0328">Glycosyltransferase</keyword>
<comment type="subcellular location">
    <subcellularLocation>
        <location evidence="1">Membrane</location>
        <topology evidence="1">Single-pass membrane protein</topology>
    </subcellularLocation>
</comment>
<keyword evidence="7" id="KW-0732">Signal</keyword>
<dbReference type="PANTHER" id="PTHR48043">
    <property type="entry name" value="EG:EG0003.4 PROTEIN-RELATED"/>
    <property type="match status" value="1"/>
</dbReference>
<evidence type="ECO:0000256" key="8">
    <source>
        <dbReference type="ARBA" id="ARBA00022989"/>
    </source>
</evidence>
<evidence type="ECO:0000256" key="1">
    <source>
        <dbReference type="ARBA" id="ARBA00004167"/>
    </source>
</evidence>
<dbReference type="InterPro" id="IPR002213">
    <property type="entry name" value="UDP_glucos_trans"/>
</dbReference>
<evidence type="ECO:0000256" key="3">
    <source>
        <dbReference type="ARBA" id="ARBA00012544"/>
    </source>
</evidence>
<dbReference type="Gene3D" id="3.40.50.2000">
    <property type="entry name" value="Glycogen Phosphorylase B"/>
    <property type="match status" value="1"/>
</dbReference>
<keyword evidence="12" id="KW-1185">Reference proteome</keyword>
<evidence type="ECO:0000256" key="10">
    <source>
        <dbReference type="ARBA" id="ARBA00047475"/>
    </source>
</evidence>
<reference evidence="13" key="1">
    <citation type="submission" date="2019-09" db="UniProtKB">
        <authorList>
            <consortium name="WormBaseParasite"/>
        </authorList>
    </citation>
    <scope>IDENTIFICATION</scope>
</reference>
<keyword evidence="5" id="KW-0808">Transferase</keyword>
<evidence type="ECO:0000256" key="9">
    <source>
        <dbReference type="ARBA" id="ARBA00023136"/>
    </source>
</evidence>
<dbReference type="CDD" id="cd03784">
    <property type="entry name" value="GT1_Gtf-like"/>
    <property type="match status" value="1"/>
</dbReference>
<dbReference type="PANTHER" id="PTHR48043:SF23">
    <property type="entry name" value="UDP-GLUCURONOSYLTRANSFERASE"/>
    <property type="match status" value="1"/>
</dbReference>
<dbReference type="GO" id="GO:0015020">
    <property type="term" value="F:glucuronosyltransferase activity"/>
    <property type="evidence" value="ECO:0007669"/>
    <property type="project" value="UniProtKB-EC"/>
</dbReference>
<dbReference type="AlphaFoldDB" id="A0A183GNU4"/>
<name>A0A183GNU4_HELPZ</name>
<protein>
    <recommendedName>
        <fullName evidence="3">glucuronosyltransferase</fullName>
        <ecNumber evidence="3">2.4.1.17</ecNumber>
    </recommendedName>
</protein>
<evidence type="ECO:0000313" key="13">
    <source>
        <dbReference type="WBParaSite" id="HPBE_0002436401-mRNA-1"/>
    </source>
</evidence>
<keyword evidence="9 11" id="KW-0472">Membrane</keyword>
<evidence type="ECO:0000256" key="11">
    <source>
        <dbReference type="SAM" id="Phobius"/>
    </source>
</evidence>
<accession>A0A183GNU4</accession>
<dbReference type="GO" id="GO:0016020">
    <property type="term" value="C:membrane"/>
    <property type="evidence" value="ECO:0007669"/>
    <property type="project" value="UniProtKB-SubCell"/>
</dbReference>
<evidence type="ECO:0000256" key="7">
    <source>
        <dbReference type="ARBA" id="ARBA00022729"/>
    </source>
</evidence>
<dbReference type="WBParaSite" id="HPBE_0002436401-mRNA-1">
    <property type="protein sequence ID" value="HPBE_0002436401-mRNA-1"/>
    <property type="gene ID" value="HPBE_0002436401"/>
</dbReference>
<dbReference type="InterPro" id="IPR050271">
    <property type="entry name" value="UDP-glycosyltransferase"/>
</dbReference>
<evidence type="ECO:0000256" key="4">
    <source>
        <dbReference type="ARBA" id="ARBA00022676"/>
    </source>
</evidence>
<feature type="transmembrane region" description="Helical" evidence="11">
    <location>
        <begin position="169"/>
        <end position="193"/>
    </location>
</feature>
<sequence>LEVFESMPDTTFIWKYEEKGATLTAHLKNVYLSTWVPQNALLGDSRLTVFVTHGGLGSVTELAHMGRAAILIPIFGDQTRNALMFSKHGGGIVLIKDDLKHPMKLKDALHSMFKDASYSLNAKRLSDMLLNQPISPNSFWCNTQNSQPGQFGRLPNLDPYGRHLSYIEYFLIDIVLVFASVLAIICFVVVRIFRKCFSRSTKSKKD</sequence>
<comment type="catalytic activity">
    <reaction evidence="10">
        <text>glucuronate acceptor + UDP-alpha-D-glucuronate = acceptor beta-D-glucuronoside + UDP + H(+)</text>
        <dbReference type="Rhea" id="RHEA:21032"/>
        <dbReference type="ChEBI" id="CHEBI:15378"/>
        <dbReference type="ChEBI" id="CHEBI:58052"/>
        <dbReference type="ChEBI" id="CHEBI:58223"/>
        <dbReference type="ChEBI" id="CHEBI:132367"/>
        <dbReference type="ChEBI" id="CHEBI:132368"/>
        <dbReference type="EC" id="2.4.1.17"/>
    </reaction>
</comment>
<dbReference type="EC" id="2.4.1.17" evidence="3"/>
<comment type="similarity">
    <text evidence="2">Belongs to the UDP-glycosyltransferase family.</text>
</comment>
<evidence type="ECO:0000313" key="12">
    <source>
        <dbReference type="Proteomes" id="UP000050761"/>
    </source>
</evidence>
<dbReference type="Pfam" id="PF00201">
    <property type="entry name" value="UDPGT"/>
    <property type="match status" value="1"/>
</dbReference>
<evidence type="ECO:0000256" key="6">
    <source>
        <dbReference type="ARBA" id="ARBA00022692"/>
    </source>
</evidence>
<keyword evidence="6 11" id="KW-0812">Transmembrane</keyword>